<keyword evidence="2" id="KW-1185">Reference proteome</keyword>
<dbReference type="STRING" id="1830138.SAMN05443507_102101"/>
<evidence type="ECO:0000313" key="2">
    <source>
        <dbReference type="Proteomes" id="UP000184016"/>
    </source>
</evidence>
<dbReference type="Proteomes" id="UP000184016">
    <property type="component" value="Unassembled WGS sequence"/>
</dbReference>
<dbReference type="AlphaFoldDB" id="A0A1M6L4Z9"/>
<sequence>MMPTHSSEEWTKAHIQVNDNLNRLLGALRDYGYNPNLHISYDREEHHLQVDPAILNKHPDIKMLFLDYLSACRERDAALDKIQQLPKMDLGFQQQP</sequence>
<gene>
    <name evidence="1" type="ORF">SAMN05443507_102101</name>
</gene>
<accession>A0A1M6L4Z9</accession>
<reference evidence="2" key="1">
    <citation type="submission" date="2016-11" db="EMBL/GenBank/DDBJ databases">
        <authorList>
            <person name="Varghese N."/>
            <person name="Submissions S."/>
        </authorList>
    </citation>
    <scope>NUCLEOTIDE SEQUENCE [LARGE SCALE GENOMIC DNA]</scope>
    <source>
        <strain evidence="2">USBA-503</strain>
    </source>
</reference>
<organism evidence="1 2">
    <name type="scientific">Alicyclobacillus tolerans</name>
    <dbReference type="NCBI Taxonomy" id="90970"/>
    <lineage>
        <taxon>Bacteria</taxon>
        <taxon>Bacillati</taxon>
        <taxon>Bacillota</taxon>
        <taxon>Bacilli</taxon>
        <taxon>Bacillales</taxon>
        <taxon>Alicyclobacillaceae</taxon>
        <taxon>Alicyclobacillus</taxon>
    </lineage>
</organism>
<proteinExistence type="predicted"/>
<name>A0A1M6L4Z9_9BACL</name>
<evidence type="ECO:0000313" key="1">
    <source>
        <dbReference type="EMBL" id="SHJ66287.1"/>
    </source>
</evidence>
<protein>
    <submittedName>
        <fullName evidence="1">Uncharacterized protein</fullName>
    </submittedName>
</protein>
<dbReference type="EMBL" id="FRAF01000002">
    <property type="protein sequence ID" value="SHJ66287.1"/>
    <property type="molecule type" value="Genomic_DNA"/>
</dbReference>